<dbReference type="AlphaFoldDB" id="A0A1B6DIS3"/>
<dbReference type="EMBL" id="GEDC01011699">
    <property type="protein sequence ID" value="JAS25599.1"/>
    <property type="molecule type" value="Transcribed_RNA"/>
</dbReference>
<sequence>QEINMERFNYFDSELLQEENKKVTRRCFLHDLARELVMLHLQTRIATSGMRRNIQTLIQDILQVPPPPLQRNEPARKQRCAFCPRNKDRKTKNVCTNCSRAICE</sequence>
<evidence type="ECO:0008006" key="2">
    <source>
        <dbReference type="Google" id="ProtNLM"/>
    </source>
</evidence>
<protein>
    <recommendedName>
        <fullName evidence="2">PiggyBac transposable element-derived protein 4 C-terminal zinc-ribbon domain-containing protein</fullName>
    </recommendedName>
</protein>
<feature type="non-terminal residue" evidence="1">
    <location>
        <position position="1"/>
    </location>
</feature>
<reference evidence="1" key="1">
    <citation type="submission" date="2015-12" db="EMBL/GenBank/DDBJ databases">
        <title>De novo transcriptome assembly of four potential Pierce s Disease insect vectors from Arizona vineyards.</title>
        <authorList>
            <person name="Tassone E.E."/>
        </authorList>
    </citation>
    <scope>NUCLEOTIDE SEQUENCE</scope>
</reference>
<gene>
    <name evidence="1" type="ORF">g.45946</name>
</gene>
<accession>A0A1B6DIS3</accession>
<evidence type="ECO:0000313" key="1">
    <source>
        <dbReference type="EMBL" id="JAS25599.1"/>
    </source>
</evidence>
<name>A0A1B6DIS3_9HEMI</name>
<proteinExistence type="predicted"/>
<organism evidence="1">
    <name type="scientific">Clastoptera arizonana</name>
    <name type="common">Arizona spittle bug</name>
    <dbReference type="NCBI Taxonomy" id="38151"/>
    <lineage>
        <taxon>Eukaryota</taxon>
        <taxon>Metazoa</taxon>
        <taxon>Ecdysozoa</taxon>
        <taxon>Arthropoda</taxon>
        <taxon>Hexapoda</taxon>
        <taxon>Insecta</taxon>
        <taxon>Pterygota</taxon>
        <taxon>Neoptera</taxon>
        <taxon>Paraneoptera</taxon>
        <taxon>Hemiptera</taxon>
        <taxon>Auchenorrhyncha</taxon>
        <taxon>Cercopoidea</taxon>
        <taxon>Clastopteridae</taxon>
        <taxon>Clastoptera</taxon>
    </lineage>
</organism>